<evidence type="ECO:0000313" key="2">
    <source>
        <dbReference type="EMBL" id="OHV31617.1"/>
    </source>
</evidence>
<keyword evidence="3" id="KW-1185">Reference proteome</keyword>
<gene>
    <name evidence="2" type="ORF">CC117_25725</name>
</gene>
<dbReference type="RefSeq" id="WP_071088289.1">
    <property type="nucleotide sequence ID" value="NZ_MBLM01000143.1"/>
</dbReference>
<proteinExistence type="predicted"/>
<dbReference type="Pfam" id="PF12957">
    <property type="entry name" value="DUF3846"/>
    <property type="match status" value="1"/>
</dbReference>
<evidence type="ECO:0000259" key="1">
    <source>
        <dbReference type="Pfam" id="PF12957"/>
    </source>
</evidence>
<protein>
    <recommendedName>
        <fullName evidence="1">DUF3846 domain-containing protein</fullName>
    </recommendedName>
</protein>
<evidence type="ECO:0000313" key="3">
    <source>
        <dbReference type="Proteomes" id="UP000179627"/>
    </source>
</evidence>
<sequence>MITILVIPAGPTSPIHQRRIDPADLPAMEKIVGGILHPVSLTNPESSLYLPAADIRSSRPCNQRATVFAAFHTRPFRPQKILRGDALLTGPTTPDGQDTDVPGDLIRLFYARAFRVQTKQQGTRTWTKGHLHHDLVRAYTHACEAVRGIPDDDLPLIRIIAAADRQARDP</sequence>
<organism evidence="2 3">
    <name type="scientific">Parafrankia colletiae</name>
    <dbReference type="NCBI Taxonomy" id="573497"/>
    <lineage>
        <taxon>Bacteria</taxon>
        <taxon>Bacillati</taxon>
        <taxon>Actinomycetota</taxon>
        <taxon>Actinomycetes</taxon>
        <taxon>Frankiales</taxon>
        <taxon>Frankiaceae</taxon>
        <taxon>Parafrankia</taxon>
    </lineage>
</organism>
<dbReference type="AlphaFoldDB" id="A0A1S1QD92"/>
<comment type="caution">
    <text evidence="2">The sequence shown here is derived from an EMBL/GenBank/DDBJ whole genome shotgun (WGS) entry which is preliminary data.</text>
</comment>
<dbReference type="InterPro" id="IPR024559">
    <property type="entry name" value="DUF3846"/>
</dbReference>
<reference evidence="3" key="1">
    <citation type="submission" date="2016-07" db="EMBL/GenBank/DDBJ databases">
        <title>Sequence Frankia sp. strain CcI1.17.</title>
        <authorList>
            <person name="Ghodhbane-Gtari F."/>
            <person name="Swanson E."/>
            <person name="Gueddou A."/>
            <person name="Morris K."/>
            <person name="Hezbri K."/>
            <person name="Ktari A."/>
            <person name="Nouioui I."/>
            <person name="Abebe-Akele F."/>
            <person name="Simpson S."/>
            <person name="Thomas K."/>
            <person name="Gtari M."/>
            <person name="Tisa L.S."/>
            <person name="Hurst S."/>
        </authorList>
    </citation>
    <scope>NUCLEOTIDE SEQUENCE [LARGE SCALE GENOMIC DNA]</scope>
    <source>
        <strain evidence="3">Cc1.17</strain>
    </source>
</reference>
<name>A0A1S1QD92_9ACTN</name>
<accession>A0A1S1QD92</accession>
<dbReference type="Proteomes" id="UP000179627">
    <property type="component" value="Unassembled WGS sequence"/>
</dbReference>
<dbReference type="EMBL" id="MBLM01000143">
    <property type="protein sequence ID" value="OHV31617.1"/>
    <property type="molecule type" value="Genomic_DNA"/>
</dbReference>
<feature type="domain" description="DUF3846" evidence="1">
    <location>
        <begin position="6"/>
        <end position="110"/>
    </location>
</feature>